<accession>A0A370K629</accession>
<protein>
    <submittedName>
        <fullName evidence="2">DUF2063 domain-containing protein</fullName>
    </submittedName>
</protein>
<sequence>MAAGGGMSDLRQMQLQLTNAMLATASPPLDELCSDPIADGASRFAIYHRGYRLRLRDALATEFPGLALLAGRRFPELLDSYTQAHPSTHYNIRWHGQDLAQHLAEVPPWRERPVLAEMARLDWAISTAFDATDEALVDPTELARLPADAWAGLRLRPLGHAQLVVCLSNIDAFRRAADRGASRPALRRLRRPRHLLVWRPGLDVRYRPVGAAERLALEGVWRGETFAQLCERLAHRYGAPRALPRMASLLHRWLADGLISHLSIPTTTPV</sequence>
<evidence type="ECO:0000259" key="1">
    <source>
        <dbReference type="Pfam" id="PF09836"/>
    </source>
</evidence>
<dbReference type="AlphaFoldDB" id="A0A370K629"/>
<gene>
    <name evidence="2" type="ORF">DVT68_17215</name>
</gene>
<organism evidence="2 3">
    <name type="scientific">Dyella solisilvae</name>
    <dbReference type="NCBI Taxonomy" id="1920168"/>
    <lineage>
        <taxon>Bacteria</taxon>
        <taxon>Pseudomonadati</taxon>
        <taxon>Pseudomonadota</taxon>
        <taxon>Gammaproteobacteria</taxon>
        <taxon>Lysobacterales</taxon>
        <taxon>Rhodanobacteraceae</taxon>
        <taxon>Dyella</taxon>
    </lineage>
</organism>
<proteinExistence type="predicted"/>
<reference evidence="2 3" key="1">
    <citation type="submission" date="2018-07" db="EMBL/GenBank/DDBJ databases">
        <title>Dyella solisilvae sp. nov., isolated from the pine and broad-leaved mixed forest soil.</title>
        <authorList>
            <person name="Gao Z."/>
            <person name="Qiu L."/>
        </authorList>
    </citation>
    <scope>NUCLEOTIDE SEQUENCE [LARGE SCALE GENOMIC DNA]</scope>
    <source>
        <strain evidence="2 3">DHG54</strain>
    </source>
</reference>
<keyword evidence="3" id="KW-1185">Reference proteome</keyword>
<dbReference type="EMBL" id="QQSY01000005">
    <property type="protein sequence ID" value="RDI97480.1"/>
    <property type="molecule type" value="Genomic_DNA"/>
</dbReference>
<dbReference type="Proteomes" id="UP000254711">
    <property type="component" value="Unassembled WGS sequence"/>
</dbReference>
<evidence type="ECO:0000313" key="3">
    <source>
        <dbReference type="Proteomes" id="UP000254711"/>
    </source>
</evidence>
<feature type="domain" description="Putative DNA-binding" evidence="1">
    <location>
        <begin position="12"/>
        <end position="103"/>
    </location>
</feature>
<evidence type="ECO:0000313" key="2">
    <source>
        <dbReference type="EMBL" id="RDI97480.1"/>
    </source>
</evidence>
<name>A0A370K629_9GAMM</name>
<comment type="caution">
    <text evidence="2">The sequence shown here is derived from an EMBL/GenBank/DDBJ whole genome shotgun (WGS) entry which is preliminary data.</text>
</comment>
<dbReference type="Pfam" id="PF09836">
    <property type="entry name" value="DUF2063"/>
    <property type="match status" value="1"/>
</dbReference>
<dbReference type="InterPro" id="IPR018640">
    <property type="entry name" value="DUF2063"/>
</dbReference>